<protein>
    <submittedName>
        <fullName evidence="2">Uncharacterized protein</fullName>
    </submittedName>
</protein>
<sequence length="136" mass="14220">MTVKGPLDGLDELDGLSNDSNFVQQGLYVSLAATAVGADRNHGPQRSLLRTNQQGPRSTLSRSSMISAARLAHARASRPASVCSLVEKESFDRSDAAMARLQGENAAPLARLEELETSGACGGGGVKEDLVLRAGI</sequence>
<proteinExistence type="predicted"/>
<organism evidence="2 3">
    <name type="scientific">Wolfiporia cocos (strain MD-104)</name>
    <name type="common">Brown rot fungus</name>
    <dbReference type="NCBI Taxonomy" id="742152"/>
    <lineage>
        <taxon>Eukaryota</taxon>
        <taxon>Fungi</taxon>
        <taxon>Dikarya</taxon>
        <taxon>Basidiomycota</taxon>
        <taxon>Agaricomycotina</taxon>
        <taxon>Agaricomycetes</taxon>
        <taxon>Polyporales</taxon>
        <taxon>Phaeolaceae</taxon>
        <taxon>Wolfiporia</taxon>
    </lineage>
</organism>
<dbReference type="AlphaFoldDB" id="A0A2H3JPA7"/>
<dbReference type="OrthoDB" id="331602at2759"/>
<evidence type="ECO:0000313" key="2">
    <source>
        <dbReference type="EMBL" id="PCH44030.1"/>
    </source>
</evidence>
<keyword evidence="3" id="KW-1185">Reference proteome</keyword>
<accession>A0A2H3JPA7</accession>
<dbReference type="EMBL" id="KB468157">
    <property type="protein sequence ID" value="PCH44030.1"/>
    <property type="molecule type" value="Genomic_DNA"/>
</dbReference>
<feature type="compositionally biased region" description="Polar residues" evidence="1">
    <location>
        <begin position="48"/>
        <end position="64"/>
    </location>
</feature>
<feature type="region of interest" description="Disordered" evidence="1">
    <location>
        <begin position="40"/>
        <end position="64"/>
    </location>
</feature>
<evidence type="ECO:0000256" key="1">
    <source>
        <dbReference type="SAM" id="MobiDB-lite"/>
    </source>
</evidence>
<gene>
    <name evidence="2" type="ORF">WOLCODRAFT_154076</name>
</gene>
<dbReference type="Proteomes" id="UP000218811">
    <property type="component" value="Unassembled WGS sequence"/>
</dbReference>
<reference evidence="2 3" key="1">
    <citation type="journal article" date="2012" name="Science">
        <title>The Paleozoic origin of enzymatic lignin decomposition reconstructed from 31 fungal genomes.</title>
        <authorList>
            <person name="Floudas D."/>
            <person name="Binder M."/>
            <person name="Riley R."/>
            <person name="Barry K."/>
            <person name="Blanchette R.A."/>
            <person name="Henrissat B."/>
            <person name="Martinez A.T."/>
            <person name="Otillar R."/>
            <person name="Spatafora J.W."/>
            <person name="Yadav J.S."/>
            <person name="Aerts A."/>
            <person name="Benoit I."/>
            <person name="Boyd A."/>
            <person name="Carlson A."/>
            <person name="Copeland A."/>
            <person name="Coutinho P.M."/>
            <person name="de Vries R.P."/>
            <person name="Ferreira P."/>
            <person name="Findley K."/>
            <person name="Foster B."/>
            <person name="Gaskell J."/>
            <person name="Glotzer D."/>
            <person name="Gorecki P."/>
            <person name="Heitman J."/>
            <person name="Hesse C."/>
            <person name="Hori C."/>
            <person name="Igarashi K."/>
            <person name="Jurgens J.A."/>
            <person name="Kallen N."/>
            <person name="Kersten P."/>
            <person name="Kohler A."/>
            <person name="Kuees U."/>
            <person name="Kumar T.K.A."/>
            <person name="Kuo A."/>
            <person name="LaButti K."/>
            <person name="Larrondo L.F."/>
            <person name="Lindquist E."/>
            <person name="Ling A."/>
            <person name="Lombard V."/>
            <person name="Lucas S."/>
            <person name="Lundell T."/>
            <person name="Martin R."/>
            <person name="McLaughlin D.J."/>
            <person name="Morgenstern I."/>
            <person name="Morin E."/>
            <person name="Murat C."/>
            <person name="Nagy L.G."/>
            <person name="Nolan M."/>
            <person name="Ohm R.A."/>
            <person name="Patyshakuliyeva A."/>
            <person name="Rokas A."/>
            <person name="Ruiz-Duenas F.J."/>
            <person name="Sabat G."/>
            <person name="Salamov A."/>
            <person name="Samejima M."/>
            <person name="Schmutz J."/>
            <person name="Slot J.C."/>
            <person name="St John F."/>
            <person name="Stenlid J."/>
            <person name="Sun H."/>
            <person name="Sun S."/>
            <person name="Syed K."/>
            <person name="Tsang A."/>
            <person name="Wiebenga A."/>
            <person name="Young D."/>
            <person name="Pisabarro A."/>
            <person name="Eastwood D.C."/>
            <person name="Martin F."/>
            <person name="Cullen D."/>
            <person name="Grigoriev I.V."/>
            <person name="Hibbett D.S."/>
        </authorList>
    </citation>
    <scope>NUCLEOTIDE SEQUENCE [LARGE SCALE GENOMIC DNA]</scope>
    <source>
        <strain evidence="2 3">MD-104</strain>
    </source>
</reference>
<evidence type="ECO:0000313" key="3">
    <source>
        <dbReference type="Proteomes" id="UP000218811"/>
    </source>
</evidence>
<name>A0A2H3JPA7_WOLCO</name>